<evidence type="ECO:0000313" key="13">
    <source>
        <dbReference type="WBParaSite" id="PSAMB.scaffold917size38664.g9779.t1"/>
    </source>
</evidence>
<evidence type="ECO:0000256" key="7">
    <source>
        <dbReference type="ARBA" id="ARBA00023303"/>
    </source>
</evidence>
<evidence type="ECO:0000256" key="9">
    <source>
        <dbReference type="SAM" id="Phobius"/>
    </source>
</evidence>
<keyword evidence="12" id="KW-1185">Reference proteome</keyword>
<keyword evidence="2" id="KW-0813">Transport</keyword>
<keyword evidence="3 9" id="KW-0812">Transmembrane</keyword>
<dbReference type="Pfam" id="PF25508">
    <property type="entry name" value="TRPM2"/>
    <property type="match status" value="2"/>
</dbReference>
<feature type="region of interest" description="Disordered" evidence="8">
    <location>
        <begin position="915"/>
        <end position="943"/>
    </location>
</feature>
<evidence type="ECO:0000256" key="3">
    <source>
        <dbReference type="ARBA" id="ARBA00022692"/>
    </source>
</evidence>
<accession>A0A914XMH7</accession>
<sequence>LPTCIYQPITVGGGIGMARPQQVQNVSASDQQGLNADHTHFLLVDDGLRYKNGMAEFRSVLECKLQETFARTSVVCLCVEGGAHSLSQVYESLAKGTPVLVCEGSGRISDVIAKNYNDSRRQKEKDRTEWFKAIRSDLEELCKVRDKIVHETTSEEELDTMCHQIAFICNSPQLSIFKFENRKDLDLALLRCILPAKVTSTDKVKQDEGVKLALSWNRDDIAEEIINQPFYDIEKPDLFHKAILENKVKFVQLFVKNGIAVSRYLTAERLTDLYRKTGKTHVMEVMKNKDQRNITLTDVSDLIKQLTGCAARYDNNELPENCDPFHELIIYAILFNRSEMALYFWNHCQRPLMTALIGTWLSNRLLMHFDRKRDEGCAKEFKAMKEAFEAKAIGLLDTAYRNNADWAHRLVTASAFSGWSDASCMQIAGAADAQEFLGHECCQGEIFNDWNKGFHCNRKKFFIAFFFIFPMFFDFFVRFDEDDKNNSSNSRRNLRVEFDDDEAISRSASERWRMIRERLSIISQQKWVTNDEAPPVKKPARTKTFFLRKLWVFYNAPATTFTLHTISYMLFLSLYSYVMLFTYDRYNIGAAEYFLYFWQFNFFTETLFAISQMHGTTVWAKLKHWWWEQGSLGNLKHFDTVNATLAVLAFILRLISEATHPFARLLMVINLVIYFQRLFKAFFADSYLGPKVIMIWKMTKELLMFCLFFFVFMLSYSVASQSLIHVEREPFLGVLWHLFAHGLWEIFGEPSDDAKGGIVEGCNNYTGSEWVSSSHAVDCFLRTKPLPIFLTVYLFFTSILLVNMLIAVFSHIFDTVEENAQQLWKFQMYFLVREYAVKSVLPPPFIILYHIFAAGRTVLCPPAKLEQSQSDFEFLRMIENVCRSEYVDNQLEQELQENRIQISIDKIMADLNGRPKSSDHDHCMPMSPGLNAEEAPFSDTECT</sequence>
<evidence type="ECO:0000256" key="1">
    <source>
        <dbReference type="ARBA" id="ARBA00004141"/>
    </source>
</evidence>
<dbReference type="Proteomes" id="UP000887566">
    <property type="component" value="Unplaced"/>
</dbReference>
<dbReference type="WBParaSite" id="PSAMB.scaffold917size38664.g9779.t1">
    <property type="protein sequence ID" value="PSAMB.scaffold917size38664.g9779.t1"/>
    <property type="gene ID" value="PSAMB.scaffold917size38664.g9779"/>
</dbReference>
<keyword evidence="5" id="KW-0406">Ion transport</keyword>
<feature type="transmembrane region" description="Helical" evidence="9">
    <location>
        <begin position="561"/>
        <end position="581"/>
    </location>
</feature>
<evidence type="ECO:0000259" key="11">
    <source>
        <dbReference type="Pfam" id="PF25508"/>
    </source>
</evidence>
<dbReference type="PANTHER" id="PTHR13800:SF12">
    <property type="entry name" value="TRANSIENT RECEPTOR POTENTIAL CATION CHANNEL SUBFAMILY M MEMBER-LIKE 2"/>
    <property type="match status" value="1"/>
</dbReference>
<protein>
    <submittedName>
        <fullName evidence="13">Transient receptor potential cation channel subfamily M member 2</fullName>
    </submittedName>
</protein>
<keyword evidence="6 9" id="KW-0472">Membrane</keyword>
<evidence type="ECO:0000256" key="5">
    <source>
        <dbReference type="ARBA" id="ARBA00023065"/>
    </source>
</evidence>
<feature type="transmembrane region" description="Helical" evidence="9">
    <location>
        <begin position="461"/>
        <end position="479"/>
    </location>
</feature>
<feature type="domain" description="TRPM SLOG" evidence="10">
    <location>
        <begin position="19"/>
        <end position="125"/>
    </location>
</feature>
<evidence type="ECO:0000256" key="4">
    <source>
        <dbReference type="ARBA" id="ARBA00022989"/>
    </source>
</evidence>
<feature type="domain" description="TRPM-like" evidence="11">
    <location>
        <begin position="303"/>
        <end position="439"/>
    </location>
</feature>
<dbReference type="GO" id="GO:0099604">
    <property type="term" value="F:ligand-gated calcium channel activity"/>
    <property type="evidence" value="ECO:0007669"/>
    <property type="project" value="TreeGrafter"/>
</dbReference>
<dbReference type="InterPro" id="IPR050927">
    <property type="entry name" value="TRPM"/>
</dbReference>
<dbReference type="GO" id="GO:0005886">
    <property type="term" value="C:plasma membrane"/>
    <property type="evidence" value="ECO:0007669"/>
    <property type="project" value="TreeGrafter"/>
</dbReference>
<evidence type="ECO:0000256" key="8">
    <source>
        <dbReference type="SAM" id="MobiDB-lite"/>
    </source>
</evidence>
<evidence type="ECO:0000259" key="10">
    <source>
        <dbReference type="Pfam" id="PF18139"/>
    </source>
</evidence>
<evidence type="ECO:0000256" key="6">
    <source>
        <dbReference type="ARBA" id="ARBA00023136"/>
    </source>
</evidence>
<feature type="transmembrane region" description="Helical" evidence="9">
    <location>
        <begin position="702"/>
        <end position="719"/>
    </location>
</feature>
<dbReference type="InterPro" id="IPR057366">
    <property type="entry name" value="TRPM-like"/>
</dbReference>
<dbReference type="AlphaFoldDB" id="A0A914XMH7"/>
<keyword evidence="7" id="KW-0407">Ion channel</keyword>
<feature type="transmembrane region" description="Helical" evidence="9">
    <location>
        <begin position="593"/>
        <end position="615"/>
    </location>
</feature>
<evidence type="ECO:0000313" key="12">
    <source>
        <dbReference type="Proteomes" id="UP000887566"/>
    </source>
</evidence>
<comment type="subcellular location">
    <subcellularLocation>
        <location evidence="1">Membrane</location>
        <topology evidence="1">Multi-pass membrane protein</topology>
    </subcellularLocation>
</comment>
<feature type="domain" description="TRPM-like" evidence="11">
    <location>
        <begin position="239"/>
        <end position="292"/>
    </location>
</feature>
<dbReference type="InterPro" id="IPR041491">
    <property type="entry name" value="TRPM_SLOG"/>
</dbReference>
<feature type="transmembrane region" description="Helical" evidence="9">
    <location>
        <begin position="790"/>
        <end position="813"/>
    </location>
</feature>
<dbReference type="PANTHER" id="PTHR13800">
    <property type="entry name" value="TRANSIENT RECEPTOR POTENTIAL CATION CHANNEL, SUBFAMILY M, MEMBER 6"/>
    <property type="match status" value="1"/>
</dbReference>
<keyword evidence="4 9" id="KW-1133">Transmembrane helix</keyword>
<evidence type="ECO:0000256" key="2">
    <source>
        <dbReference type="ARBA" id="ARBA00022448"/>
    </source>
</evidence>
<organism evidence="12 13">
    <name type="scientific">Plectus sambesii</name>
    <dbReference type="NCBI Taxonomy" id="2011161"/>
    <lineage>
        <taxon>Eukaryota</taxon>
        <taxon>Metazoa</taxon>
        <taxon>Ecdysozoa</taxon>
        <taxon>Nematoda</taxon>
        <taxon>Chromadorea</taxon>
        <taxon>Plectida</taxon>
        <taxon>Plectina</taxon>
        <taxon>Plectoidea</taxon>
        <taxon>Plectidae</taxon>
        <taxon>Plectus</taxon>
    </lineage>
</organism>
<name>A0A914XMH7_9BILA</name>
<dbReference type="Pfam" id="PF18139">
    <property type="entry name" value="LSDAT_euk"/>
    <property type="match status" value="1"/>
</dbReference>
<reference evidence="13" key="1">
    <citation type="submission" date="2022-11" db="UniProtKB">
        <authorList>
            <consortium name="WormBaseParasite"/>
        </authorList>
    </citation>
    <scope>IDENTIFICATION</scope>
</reference>
<proteinExistence type="predicted"/>